<dbReference type="AlphaFoldDB" id="A0A382S909"/>
<dbReference type="PROSITE" id="PS51318">
    <property type="entry name" value="TAT"/>
    <property type="match status" value="1"/>
</dbReference>
<evidence type="ECO:0000259" key="1">
    <source>
        <dbReference type="Pfam" id="PF25077"/>
    </source>
</evidence>
<dbReference type="NCBIfam" id="TIGR01409">
    <property type="entry name" value="TAT_signal_seq"/>
    <property type="match status" value="1"/>
</dbReference>
<accession>A0A382S909</accession>
<protein>
    <recommendedName>
        <fullName evidence="1">DUF7800 domain-containing protein</fullName>
    </recommendedName>
</protein>
<reference evidence="2" key="1">
    <citation type="submission" date="2018-05" db="EMBL/GenBank/DDBJ databases">
        <authorList>
            <person name="Lanie J.A."/>
            <person name="Ng W.-L."/>
            <person name="Kazmierczak K.M."/>
            <person name="Andrzejewski T.M."/>
            <person name="Davidsen T.M."/>
            <person name="Wayne K.J."/>
            <person name="Tettelin H."/>
            <person name="Glass J.I."/>
            <person name="Rusch D."/>
            <person name="Podicherti R."/>
            <person name="Tsui H.-C.T."/>
            <person name="Winkler M.E."/>
        </authorList>
    </citation>
    <scope>NUCLEOTIDE SEQUENCE</scope>
</reference>
<dbReference type="Pfam" id="PF25077">
    <property type="entry name" value="DUF7800"/>
    <property type="match status" value="1"/>
</dbReference>
<feature type="non-terminal residue" evidence="2">
    <location>
        <position position="244"/>
    </location>
</feature>
<dbReference type="InterPro" id="IPR056702">
    <property type="entry name" value="DUF7800"/>
</dbReference>
<dbReference type="EMBL" id="UINC01126871">
    <property type="protein sequence ID" value="SVD05628.1"/>
    <property type="molecule type" value="Genomic_DNA"/>
</dbReference>
<name>A0A382S909_9ZZZZ</name>
<sequence length="244" mass="26352">MTDKTTAQTRRSFLKSTGAVGGAVACGLRPATLLAQARKQTLLKDGDLETAIKILNLFSEKSEIVNKLYRAIYAALQASPTTRFEAVSKDETVQALCRELNRNHLGGPMLGNLKEDGTSVWVRTLNPANVVVQVTVNGETKSFGPVESSFDSDLTATVAVTGLPPGTTSPYQVFVDGKEIAAPDHAAIKTPKKNEACNIVFGTCQHRWGLGNEKMAGQIVRRKPLAFLNYGDIAVQDRRADFGM</sequence>
<feature type="domain" description="DUF7800" evidence="1">
    <location>
        <begin position="106"/>
        <end position="187"/>
    </location>
</feature>
<dbReference type="InterPro" id="IPR019546">
    <property type="entry name" value="TAT_signal_bac_arc"/>
</dbReference>
<organism evidence="2">
    <name type="scientific">marine metagenome</name>
    <dbReference type="NCBI Taxonomy" id="408172"/>
    <lineage>
        <taxon>unclassified sequences</taxon>
        <taxon>metagenomes</taxon>
        <taxon>ecological metagenomes</taxon>
    </lineage>
</organism>
<proteinExistence type="predicted"/>
<gene>
    <name evidence="2" type="ORF">METZ01_LOCUS358482</name>
</gene>
<dbReference type="PROSITE" id="PS51257">
    <property type="entry name" value="PROKAR_LIPOPROTEIN"/>
    <property type="match status" value="1"/>
</dbReference>
<dbReference type="InterPro" id="IPR006311">
    <property type="entry name" value="TAT_signal"/>
</dbReference>
<evidence type="ECO:0000313" key="2">
    <source>
        <dbReference type="EMBL" id="SVD05628.1"/>
    </source>
</evidence>